<evidence type="ECO:0000313" key="4">
    <source>
        <dbReference type="Proteomes" id="UP000503462"/>
    </source>
</evidence>
<comment type="similarity">
    <text evidence="1">Belongs to the DCC1 family.</text>
</comment>
<evidence type="ECO:0000256" key="2">
    <source>
        <dbReference type="ARBA" id="ARBA00022705"/>
    </source>
</evidence>
<evidence type="ECO:0000256" key="1">
    <source>
        <dbReference type="ARBA" id="ARBA00007017"/>
    </source>
</evidence>
<keyword evidence="4" id="KW-1185">Reference proteome</keyword>
<name>A0A6H0XXP4_9PEZI</name>
<dbReference type="Proteomes" id="UP000503462">
    <property type="component" value="Chromosome 3"/>
</dbReference>
<protein>
    <recommendedName>
        <fullName evidence="5">Sister chromatid cohesion protein Dcc1</fullName>
    </recommendedName>
</protein>
<dbReference type="EMBL" id="CP051141">
    <property type="protein sequence ID" value="QIW99189.1"/>
    <property type="molecule type" value="Genomic_DNA"/>
</dbReference>
<dbReference type="PANTHER" id="PTHR13395:SF6">
    <property type="entry name" value="SISTER CHROMATID COHESION PROTEIN DCC1"/>
    <property type="match status" value="1"/>
</dbReference>
<proteinExistence type="inferred from homology"/>
<dbReference type="PANTHER" id="PTHR13395">
    <property type="entry name" value="SISTER CHROMATID COHESION PROTEIN DCC1-RELATED"/>
    <property type="match status" value="1"/>
</dbReference>
<dbReference type="GO" id="GO:0000785">
    <property type="term" value="C:chromatin"/>
    <property type="evidence" value="ECO:0007669"/>
    <property type="project" value="TreeGrafter"/>
</dbReference>
<dbReference type="Pfam" id="PF09724">
    <property type="entry name" value="Dcc1"/>
    <property type="match status" value="1"/>
</dbReference>
<reference evidence="3 4" key="1">
    <citation type="journal article" date="2016" name="Sci. Rep.">
        <title>Peltaster fructicola genome reveals evolution from an invasive phytopathogen to an ectophytic parasite.</title>
        <authorList>
            <person name="Xu C."/>
            <person name="Chen H."/>
            <person name="Gleason M.L."/>
            <person name="Xu J.R."/>
            <person name="Liu H."/>
            <person name="Zhang R."/>
            <person name="Sun G."/>
        </authorList>
    </citation>
    <scope>NUCLEOTIDE SEQUENCE [LARGE SCALE GENOMIC DNA]</scope>
    <source>
        <strain evidence="3 4">LNHT1506</strain>
    </source>
</reference>
<gene>
    <name evidence="3" type="ORF">AMS68_004707</name>
</gene>
<dbReference type="InterPro" id="IPR019128">
    <property type="entry name" value="Dcc1"/>
</dbReference>
<accession>A0A6H0XXP4</accession>
<dbReference type="GO" id="GO:0034088">
    <property type="term" value="P:maintenance of mitotic sister chromatid cohesion"/>
    <property type="evidence" value="ECO:0007669"/>
    <property type="project" value="TreeGrafter"/>
</dbReference>
<organism evidence="3 4">
    <name type="scientific">Peltaster fructicola</name>
    <dbReference type="NCBI Taxonomy" id="286661"/>
    <lineage>
        <taxon>Eukaryota</taxon>
        <taxon>Fungi</taxon>
        <taxon>Dikarya</taxon>
        <taxon>Ascomycota</taxon>
        <taxon>Pezizomycotina</taxon>
        <taxon>Dothideomycetes</taxon>
        <taxon>Dothideomycetes incertae sedis</taxon>
        <taxon>Peltaster</taxon>
    </lineage>
</organism>
<evidence type="ECO:0008006" key="5">
    <source>
        <dbReference type="Google" id="ProtNLM"/>
    </source>
</evidence>
<dbReference type="AlphaFoldDB" id="A0A6H0XXP4"/>
<dbReference type="GO" id="GO:0031390">
    <property type="term" value="C:Ctf18 RFC-like complex"/>
    <property type="evidence" value="ECO:0007669"/>
    <property type="project" value="InterPro"/>
</dbReference>
<evidence type="ECO:0000313" key="3">
    <source>
        <dbReference type="EMBL" id="QIW99189.1"/>
    </source>
</evidence>
<dbReference type="OrthoDB" id="5199543at2759"/>
<dbReference type="GO" id="GO:0006260">
    <property type="term" value="P:DNA replication"/>
    <property type="evidence" value="ECO:0007669"/>
    <property type="project" value="UniProtKB-KW"/>
</dbReference>
<keyword evidence="2" id="KW-0235">DNA replication</keyword>
<sequence>MSTQTEDGIPLSFVAEHDRKHFRLLELPPEILTLLISDTPPILELKSSGIQGADDAGTAVLCTHDKTFNLRQKNSSNTVYLLQPHSRSDFIAGSTLQAIAQCHSSLELTATNPSDGSALDHMKTVLPIYSSTGLAASSSLNQRALFNLIPYSEQECLQAFRELAAFAQPSTDHVYRPSAALAVQAWQNILTTVVAQGVDLNRPLTASALTSLIDADSESEAVIAQAILDLFTNPTADGMAFDQPDRCVLWVGRQLLEAEAARNEIPSRVFLEKWKDLLPEKWRPLADLSTLAAVSQSSDGGKSIMLKGAVAAASTPAQSIVAASAAGNKRKWHEKFRPSKK</sequence>
<dbReference type="GO" id="GO:0000775">
    <property type="term" value="C:chromosome, centromeric region"/>
    <property type="evidence" value="ECO:0007669"/>
    <property type="project" value="TreeGrafter"/>
</dbReference>